<protein>
    <submittedName>
        <fullName evidence="5">Nucleotidyltransferase</fullName>
    </submittedName>
</protein>
<name>A0A1C5HKS8_9ACTN</name>
<proteinExistence type="predicted"/>
<dbReference type="AlphaFoldDB" id="A0A1C5HKS8"/>
<dbReference type="PANTHER" id="PTHR43584:SF8">
    <property type="entry name" value="N-ACETYLMURAMATE ALPHA-1-PHOSPHATE URIDYLYLTRANSFERASE"/>
    <property type="match status" value="1"/>
</dbReference>
<dbReference type="STRING" id="745366.GA0070213_103254"/>
<dbReference type="GO" id="GO:0016779">
    <property type="term" value="F:nucleotidyltransferase activity"/>
    <property type="evidence" value="ECO:0007669"/>
    <property type="project" value="UniProtKB-KW"/>
</dbReference>
<evidence type="ECO:0000256" key="3">
    <source>
        <dbReference type="SAM" id="MobiDB-lite"/>
    </source>
</evidence>
<feature type="domain" description="Nucleotidyl transferase" evidence="4">
    <location>
        <begin position="68"/>
        <end position="170"/>
    </location>
</feature>
<dbReference type="SUPFAM" id="SSF53448">
    <property type="entry name" value="Nucleotide-diphospho-sugar transferases"/>
    <property type="match status" value="1"/>
</dbReference>
<gene>
    <name evidence="5" type="ORF">GA0070213_103254</name>
</gene>
<dbReference type="PANTHER" id="PTHR43584">
    <property type="entry name" value="NUCLEOTIDYL TRANSFERASE"/>
    <property type="match status" value="1"/>
</dbReference>
<evidence type="ECO:0000313" key="6">
    <source>
        <dbReference type="Proteomes" id="UP000199360"/>
    </source>
</evidence>
<evidence type="ECO:0000259" key="4">
    <source>
        <dbReference type="Pfam" id="PF00483"/>
    </source>
</evidence>
<reference evidence="6" key="1">
    <citation type="submission" date="2016-06" db="EMBL/GenBank/DDBJ databases">
        <authorList>
            <person name="Varghese N."/>
            <person name="Submissions Spin"/>
        </authorList>
    </citation>
    <scope>NUCLEOTIDE SEQUENCE [LARGE SCALE GENOMIC DNA]</scope>
    <source>
        <strain evidence="6">DSM 45647</strain>
    </source>
</reference>
<keyword evidence="1 5" id="KW-0808">Transferase</keyword>
<dbReference type="InterPro" id="IPR029044">
    <property type="entry name" value="Nucleotide-diphossugar_trans"/>
</dbReference>
<feature type="compositionally biased region" description="Low complexity" evidence="3">
    <location>
        <begin position="1"/>
        <end position="10"/>
    </location>
</feature>
<organism evidence="5 6">
    <name type="scientific">Micromonospora humi</name>
    <dbReference type="NCBI Taxonomy" id="745366"/>
    <lineage>
        <taxon>Bacteria</taxon>
        <taxon>Bacillati</taxon>
        <taxon>Actinomycetota</taxon>
        <taxon>Actinomycetes</taxon>
        <taxon>Micromonosporales</taxon>
        <taxon>Micromonosporaceae</taxon>
        <taxon>Micromonospora</taxon>
    </lineage>
</organism>
<dbReference type="EMBL" id="FMDM01000003">
    <property type="protein sequence ID" value="SCG46578.1"/>
    <property type="molecule type" value="Genomic_DNA"/>
</dbReference>
<feature type="compositionally biased region" description="Basic and acidic residues" evidence="3">
    <location>
        <begin position="39"/>
        <end position="52"/>
    </location>
</feature>
<evidence type="ECO:0000256" key="1">
    <source>
        <dbReference type="ARBA" id="ARBA00022679"/>
    </source>
</evidence>
<evidence type="ECO:0000313" key="5">
    <source>
        <dbReference type="EMBL" id="SCG46578.1"/>
    </source>
</evidence>
<feature type="region of interest" description="Disordered" evidence="3">
    <location>
        <begin position="1"/>
        <end position="60"/>
    </location>
</feature>
<dbReference type="InterPro" id="IPR005835">
    <property type="entry name" value="NTP_transferase_dom"/>
</dbReference>
<dbReference type="Pfam" id="PF00483">
    <property type="entry name" value="NTP_transferase"/>
    <property type="match status" value="1"/>
</dbReference>
<keyword evidence="6" id="KW-1185">Reference proteome</keyword>
<evidence type="ECO:0000256" key="2">
    <source>
        <dbReference type="ARBA" id="ARBA00022695"/>
    </source>
</evidence>
<dbReference type="InterPro" id="IPR050065">
    <property type="entry name" value="GlmU-like"/>
</dbReference>
<accession>A0A1C5HKS8</accession>
<dbReference type="Proteomes" id="UP000199360">
    <property type="component" value="Unassembled WGS sequence"/>
</dbReference>
<dbReference type="Gene3D" id="3.90.550.10">
    <property type="entry name" value="Spore Coat Polysaccharide Biosynthesis Protein SpsA, Chain A"/>
    <property type="match status" value="1"/>
</dbReference>
<sequence>MTTLGSRTPPAGGPTAGGSAVNRSPVGDPVADGPVAGDRPGDGHATVDRPGDGHATGGGSPTGVEVCAVVLAAGEGTRLRPLTERVPKALCPVGNVPLLDRALARLAGLGLTGPGRVAVNACYLGEQVVAHVGGRAHLSVEPGDPLGTAGGVGRLRDWIGGRGVLVGNADAYLADPAAPPGADVAALLDGWDGRSVRLLGQPADDLAAPGTFAGHHFVGFSLLPWRLVRDLPATFGDLVRAVWRPAEAAGALTVVPYRGTFFDTGTPADYLAANLHAAGPDGLVDPSAEVAGSVTRSVVGAGARVHGTVDRSVVWPGASVAAGERLAGVIRAGADLTVPAAR</sequence>
<keyword evidence="2" id="KW-0548">Nucleotidyltransferase</keyword>